<comment type="caution">
    <text evidence="1">The sequence shown here is derived from an EMBL/GenBank/DDBJ whole genome shotgun (WGS) entry which is preliminary data.</text>
</comment>
<gene>
    <name evidence="1" type="ORF">CS063_04305</name>
</gene>
<keyword evidence="2" id="KW-1185">Reference proteome</keyword>
<sequence>MQYIYGTKDITQNEACVVILGNFDGVHKGHQKLFKIAKDKAKQYGLKTVVFSFYPHPTWVIGKEPKPLIMSRKDKKETISELGMDLLIEYPFTEAFAMISPQAFFEEILLKELKAKVLIVGSNYFFGEGKKGNVTYLQECGNKYQVEVYIVDAVMQEGKVISSSRIRELIKKGNIEKANALLGHPYLIIGQVIHGKQLGRTIGFPTINLIADPDRIYPPNGVYATKVYIYNKWYKAITNIGFNPTVDGTSKRIETHIFNISEDLYGQEVKVAFYKYIRSERKFPSFEDLRRQIEKDKEGVEVFFQS</sequence>
<proteinExistence type="predicted"/>
<protein>
    <submittedName>
        <fullName evidence="1">Uncharacterized protein</fullName>
    </submittedName>
</protein>
<evidence type="ECO:0000313" key="1">
    <source>
        <dbReference type="EMBL" id="PHV71785.1"/>
    </source>
</evidence>
<dbReference type="Proteomes" id="UP000224460">
    <property type="component" value="Unassembled WGS sequence"/>
</dbReference>
<accession>A0AC61DFU3</accession>
<name>A0AC61DFU3_9FIRM</name>
<dbReference type="EMBL" id="PEDL01000002">
    <property type="protein sequence ID" value="PHV71785.1"/>
    <property type="molecule type" value="Genomic_DNA"/>
</dbReference>
<organism evidence="1 2">
    <name type="scientific">Sporanaerobium hydrogeniformans</name>
    <dbReference type="NCBI Taxonomy" id="3072179"/>
    <lineage>
        <taxon>Bacteria</taxon>
        <taxon>Bacillati</taxon>
        <taxon>Bacillota</taxon>
        <taxon>Clostridia</taxon>
        <taxon>Lachnospirales</taxon>
        <taxon>Lachnospiraceae</taxon>
        <taxon>Sporanaerobium</taxon>
    </lineage>
</organism>
<reference evidence="1" key="1">
    <citation type="submission" date="2017-10" db="EMBL/GenBank/DDBJ databases">
        <title>Genome sequence of cellulolytic Lachnospiraceae bacterium XHS1971 isolated from hotspring sediment.</title>
        <authorList>
            <person name="Vasudevan G."/>
            <person name="Joshi A.J."/>
            <person name="Hivarkar S."/>
            <person name="Lanjekar V.B."/>
            <person name="Dhakephalkar P.K."/>
            <person name="Dagar S."/>
        </authorList>
    </citation>
    <scope>NUCLEOTIDE SEQUENCE</scope>
    <source>
        <strain evidence="1">XHS1971</strain>
    </source>
</reference>
<evidence type="ECO:0000313" key="2">
    <source>
        <dbReference type="Proteomes" id="UP000224460"/>
    </source>
</evidence>